<dbReference type="InterPro" id="IPR015422">
    <property type="entry name" value="PyrdxlP-dep_Trfase_small"/>
</dbReference>
<dbReference type="InterPro" id="IPR050477">
    <property type="entry name" value="GrpII_AminoAcid_Decarb"/>
</dbReference>
<dbReference type="GO" id="GO:0008117">
    <property type="term" value="F:sphinganine-1-phosphate aldolase activity"/>
    <property type="evidence" value="ECO:0007669"/>
    <property type="project" value="TreeGrafter"/>
</dbReference>
<gene>
    <name evidence="14" type="ORF">METZ01_LOCUS324677</name>
</gene>
<protein>
    <recommendedName>
        <fullName evidence="15">Sphingosine-1-phosphate lyase</fullName>
    </recommendedName>
</protein>
<evidence type="ECO:0000256" key="12">
    <source>
        <dbReference type="ARBA" id="ARBA00023239"/>
    </source>
</evidence>
<dbReference type="AlphaFoldDB" id="A0A382PEI8"/>
<dbReference type="PANTHER" id="PTHR42735:SF6">
    <property type="entry name" value="SPHINGOSINE-1-PHOSPHATE LYASE 1"/>
    <property type="match status" value="1"/>
</dbReference>
<evidence type="ECO:0000313" key="14">
    <source>
        <dbReference type="EMBL" id="SVC71823.1"/>
    </source>
</evidence>
<evidence type="ECO:0000256" key="13">
    <source>
        <dbReference type="ARBA" id="ARBA00038302"/>
    </source>
</evidence>
<comment type="cofactor">
    <cofactor evidence="1">
        <name>pyridoxal 5'-phosphate</name>
        <dbReference type="ChEBI" id="CHEBI:597326"/>
    </cofactor>
</comment>
<dbReference type="FunFam" id="3.40.640.10:FF:000020">
    <property type="entry name" value="sphingosine-1-phosphate lyase 1"/>
    <property type="match status" value="1"/>
</dbReference>
<evidence type="ECO:0000256" key="9">
    <source>
        <dbReference type="ARBA" id="ARBA00022989"/>
    </source>
</evidence>
<evidence type="ECO:0008006" key="15">
    <source>
        <dbReference type="Google" id="ProtNLM"/>
    </source>
</evidence>
<dbReference type="Pfam" id="PF00282">
    <property type="entry name" value="Pyridoxal_deC"/>
    <property type="match status" value="1"/>
</dbReference>
<feature type="non-terminal residue" evidence="14">
    <location>
        <position position="344"/>
    </location>
</feature>
<comment type="subcellular location">
    <subcellularLocation>
        <location evidence="2">Endoplasmic reticulum membrane</location>
        <topology evidence="2">Single-pass membrane protein</topology>
    </subcellularLocation>
</comment>
<feature type="non-terminal residue" evidence="14">
    <location>
        <position position="1"/>
    </location>
</feature>
<dbReference type="GO" id="GO:0030170">
    <property type="term" value="F:pyridoxal phosphate binding"/>
    <property type="evidence" value="ECO:0007669"/>
    <property type="project" value="InterPro"/>
</dbReference>
<proteinExistence type="inferred from homology"/>
<evidence type="ECO:0000256" key="4">
    <source>
        <dbReference type="ARBA" id="ARBA00004991"/>
    </source>
</evidence>
<evidence type="ECO:0000256" key="5">
    <source>
        <dbReference type="ARBA" id="ARBA00022692"/>
    </source>
</evidence>
<keyword evidence="10" id="KW-0443">Lipid metabolism</keyword>
<evidence type="ECO:0000256" key="10">
    <source>
        <dbReference type="ARBA" id="ARBA00023098"/>
    </source>
</evidence>
<evidence type="ECO:0000256" key="3">
    <source>
        <dbReference type="ARBA" id="ARBA00004760"/>
    </source>
</evidence>
<comment type="pathway">
    <text evidence="4">Sphingolipid metabolism.</text>
</comment>
<keyword evidence="9" id="KW-1133">Transmembrane helix</keyword>
<comment type="similarity">
    <text evidence="13">Belongs to the group II decarboxylase family. Sphingosine-1-phosphate lyase subfamily.</text>
</comment>
<dbReference type="GO" id="GO:0030149">
    <property type="term" value="P:sphingolipid catabolic process"/>
    <property type="evidence" value="ECO:0007669"/>
    <property type="project" value="TreeGrafter"/>
</dbReference>
<keyword evidence="12" id="KW-0456">Lyase</keyword>
<accession>A0A382PEI8</accession>
<dbReference type="GO" id="GO:0005789">
    <property type="term" value="C:endoplasmic reticulum membrane"/>
    <property type="evidence" value="ECO:0007669"/>
    <property type="project" value="UniProtKB-SubCell"/>
</dbReference>
<evidence type="ECO:0000256" key="1">
    <source>
        <dbReference type="ARBA" id="ARBA00001933"/>
    </source>
</evidence>
<keyword evidence="7" id="KW-0663">Pyridoxal phosphate</keyword>
<sequence>ESEIVSMTAHMLGASQTEDDVCGVVSSGGTESILLAMKTYRDRGRELHSIYRPNIVLPVTAHAAFDKAGEYFKIKIKRIPVDENCQADLRALKKAANSNTICIVGSAPNFPHGIVDPIEKMSEIARERGIGFHVDACLGGFILPFAEKLGYPVDAFDFRLPGVTSISADTHKYGYASKGTSVILYRNPELRQYQYYTIADWPGGLYFSPTFAGSRSGALSAACWAAMLSMGEDGYKDSIQKILETAKAMKKGIDEINELKIMGDPLWVIAFESKQLDIYKVMDQMTEKGWNLNGLHKPACVHICTTLRHTKEGVADRFLSDLKEAVAYVKANPSESGGMAPVYG</sequence>
<dbReference type="InterPro" id="IPR002129">
    <property type="entry name" value="PyrdxlP-dep_de-COase"/>
</dbReference>
<keyword evidence="5" id="KW-0812">Transmembrane</keyword>
<organism evidence="14">
    <name type="scientific">marine metagenome</name>
    <dbReference type="NCBI Taxonomy" id="408172"/>
    <lineage>
        <taxon>unclassified sequences</taxon>
        <taxon>metagenomes</taxon>
        <taxon>ecological metagenomes</taxon>
    </lineage>
</organism>
<dbReference type="PANTHER" id="PTHR42735">
    <property type="match status" value="1"/>
</dbReference>
<dbReference type="SUPFAM" id="SSF53383">
    <property type="entry name" value="PLP-dependent transferases"/>
    <property type="match status" value="1"/>
</dbReference>
<evidence type="ECO:0000256" key="8">
    <source>
        <dbReference type="ARBA" id="ARBA00022919"/>
    </source>
</evidence>
<evidence type="ECO:0000256" key="11">
    <source>
        <dbReference type="ARBA" id="ARBA00023136"/>
    </source>
</evidence>
<name>A0A382PEI8_9ZZZZ</name>
<dbReference type="Gene3D" id="3.90.1150.10">
    <property type="entry name" value="Aspartate Aminotransferase, domain 1"/>
    <property type="match status" value="1"/>
</dbReference>
<keyword evidence="8" id="KW-0746">Sphingolipid metabolism</keyword>
<reference evidence="14" key="1">
    <citation type="submission" date="2018-05" db="EMBL/GenBank/DDBJ databases">
        <authorList>
            <person name="Lanie J.A."/>
            <person name="Ng W.-L."/>
            <person name="Kazmierczak K.M."/>
            <person name="Andrzejewski T.M."/>
            <person name="Davidsen T.M."/>
            <person name="Wayne K.J."/>
            <person name="Tettelin H."/>
            <person name="Glass J.I."/>
            <person name="Rusch D."/>
            <person name="Podicherti R."/>
            <person name="Tsui H.-C.T."/>
            <person name="Winkler M.E."/>
        </authorList>
    </citation>
    <scope>NUCLEOTIDE SEQUENCE</scope>
</reference>
<dbReference type="GO" id="GO:0019752">
    <property type="term" value="P:carboxylic acid metabolic process"/>
    <property type="evidence" value="ECO:0007669"/>
    <property type="project" value="InterPro"/>
</dbReference>
<dbReference type="InterPro" id="IPR015421">
    <property type="entry name" value="PyrdxlP-dep_Trfase_major"/>
</dbReference>
<evidence type="ECO:0000256" key="2">
    <source>
        <dbReference type="ARBA" id="ARBA00004389"/>
    </source>
</evidence>
<evidence type="ECO:0000256" key="7">
    <source>
        <dbReference type="ARBA" id="ARBA00022898"/>
    </source>
</evidence>
<keyword evidence="6" id="KW-0256">Endoplasmic reticulum</keyword>
<evidence type="ECO:0000256" key="6">
    <source>
        <dbReference type="ARBA" id="ARBA00022824"/>
    </source>
</evidence>
<dbReference type="EMBL" id="UINC01106865">
    <property type="protein sequence ID" value="SVC71823.1"/>
    <property type="molecule type" value="Genomic_DNA"/>
</dbReference>
<keyword evidence="11" id="KW-0472">Membrane</keyword>
<dbReference type="InterPro" id="IPR015424">
    <property type="entry name" value="PyrdxlP-dep_Trfase"/>
</dbReference>
<dbReference type="Gene3D" id="3.40.640.10">
    <property type="entry name" value="Type I PLP-dependent aspartate aminotransferase-like (Major domain)"/>
    <property type="match status" value="1"/>
</dbReference>
<comment type="pathway">
    <text evidence="3">Lipid metabolism; sphingolipid metabolism.</text>
</comment>